<comment type="subcellular location">
    <subcellularLocation>
        <location evidence="2 10 11">Nucleus</location>
    </subcellularLocation>
</comment>
<feature type="region of interest" description="Disordered" evidence="12">
    <location>
        <begin position="180"/>
        <end position="203"/>
    </location>
</feature>
<dbReference type="CDD" id="cd00086">
    <property type="entry name" value="homeodomain"/>
    <property type="match status" value="1"/>
</dbReference>
<dbReference type="SMART" id="SM00389">
    <property type="entry name" value="HOX"/>
    <property type="match status" value="1"/>
</dbReference>
<evidence type="ECO:0000256" key="10">
    <source>
        <dbReference type="PROSITE-ProRule" id="PRU00108"/>
    </source>
</evidence>
<organism evidence="14 15">
    <name type="scientific">Scleropages formosus</name>
    <name type="common">Asian bonytongue</name>
    <name type="synonym">Osteoglossum formosum</name>
    <dbReference type="NCBI Taxonomy" id="113540"/>
    <lineage>
        <taxon>Eukaryota</taxon>
        <taxon>Metazoa</taxon>
        <taxon>Chordata</taxon>
        <taxon>Craniata</taxon>
        <taxon>Vertebrata</taxon>
        <taxon>Euteleostomi</taxon>
        <taxon>Actinopterygii</taxon>
        <taxon>Neopterygii</taxon>
        <taxon>Teleostei</taxon>
        <taxon>Osteoglossocephala</taxon>
        <taxon>Osteoglossomorpha</taxon>
        <taxon>Osteoglossiformes</taxon>
        <taxon>Osteoglossidae</taxon>
        <taxon>Scleropages</taxon>
    </lineage>
</organism>
<keyword evidence="6 10" id="KW-0238">DNA-binding</keyword>
<name>A0A0P7V0F1_SCLFO</name>
<dbReference type="InterPro" id="IPR001356">
    <property type="entry name" value="HD"/>
</dbReference>
<dbReference type="InterPro" id="IPR001827">
    <property type="entry name" value="Homeobox_Antennapedia_CS"/>
</dbReference>
<evidence type="ECO:0000256" key="6">
    <source>
        <dbReference type="ARBA" id="ARBA00023125"/>
    </source>
</evidence>
<dbReference type="PANTHER" id="PTHR45664:SF11">
    <property type="entry name" value="HOMEOBOX PROTEIN HOX-B3"/>
    <property type="match status" value="1"/>
</dbReference>
<accession>A0A0P7V0F1</accession>
<evidence type="ECO:0000256" key="12">
    <source>
        <dbReference type="SAM" id="MobiDB-lite"/>
    </source>
</evidence>
<evidence type="ECO:0000313" key="14">
    <source>
        <dbReference type="EMBL" id="KPP74423.1"/>
    </source>
</evidence>
<keyword evidence="5" id="KW-0805">Transcription regulation</keyword>
<keyword evidence="8" id="KW-0804">Transcription</keyword>
<evidence type="ECO:0000256" key="4">
    <source>
        <dbReference type="ARBA" id="ARBA00022473"/>
    </source>
</evidence>
<evidence type="ECO:0000313" key="15">
    <source>
        <dbReference type="Proteomes" id="UP000034805"/>
    </source>
</evidence>
<dbReference type="InterPro" id="IPR020479">
    <property type="entry name" value="HD_metazoa"/>
</dbReference>
<dbReference type="GO" id="GO:0009952">
    <property type="term" value="P:anterior/posterior pattern specification"/>
    <property type="evidence" value="ECO:0007669"/>
    <property type="project" value="TreeGrafter"/>
</dbReference>
<evidence type="ECO:0000256" key="2">
    <source>
        <dbReference type="ARBA" id="ARBA00004123"/>
    </source>
</evidence>
<dbReference type="FunFam" id="1.10.10.60:FF:000176">
    <property type="entry name" value="pancreas/duodenum homeobox protein 1"/>
    <property type="match status" value="1"/>
</dbReference>
<dbReference type="STRING" id="113540.ENSSFOP00015011621"/>
<keyword evidence="4" id="KW-0217">Developmental protein</keyword>
<dbReference type="GO" id="GO:0000978">
    <property type="term" value="F:RNA polymerase II cis-regulatory region sequence-specific DNA binding"/>
    <property type="evidence" value="ECO:0007669"/>
    <property type="project" value="TreeGrafter"/>
</dbReference>
<dbReference type="Proteomes" id="UP000034805">
    <property type="component" value="Unassembled WGS sequence"/>
</dbReference>
<evidence type="ECO:0000259" key="13">
    <source>
        <dbReference type="PROSITE" id="PS50071"/>
    </source>
</evidence>
<feature type="domain" description="Homeobox" evidence="13">
    <location>
        <begin position="201"/>
        <end position="261"/>
    </location>
</feature>
<dbReference type="GO" id="GO:0003309">
    <property type="term" value="P:type B pancreatic cell differentiation"/>
    <property type="evidence" value="ECO:0007669"/>
    <property type="project" value="UniProtKB-ARBA"/>
</dbReference>
<proteinExistence type="inferred from homology"/>
<dbReference type="GO" id="GO:0000981">
    <property type="term" value="F:DNA-binding transcription factor activity, RNA polymerase II-specific"/>
    <property type="evidence" value="ECO:0007669"/>
    <property type="project" value="InterPro"/>
</dbReference>
<dbReference type="Pfam" id="PF00046">
    <property type="entry name" value="Homeodomain"/>
    <property type="match status" value="1"/>
</dbReference>
<comment type="caution">
    <text evidence="14">The sequence shown here is derived from an EMBL/GenBank/DDBJ whole genome shotgun (WGS) entry which is preliminary data.</text>
</comment>
<reference evidence="14 15" key="1">
    <citation type="submission" date="2015-08" db="EMBL/GenBank/DDBJ databases">
        <title>The genome of the Asian arowana (Scleropages formosus).</title>
        <authorList>
            <person name="Tan M.H."/>
            <person name="Gan H.M."/>
            <person name="Croft L.J."/>
            <person name="Austin C.M."/>
        </authorList>
    </citation>
    <scope>NUCLEOTIDE SEQUENCE [LARGE SCALE GENOMIC DNA]</scope>
    <source>
        <strain evidence="14">Aro1</strain>
    </source>
</reference>
<evidence type="ECO:0000256" key="5">
    <source>
        <dbReference type="ARBA" id="ARBA00023015"/>
    </source>
</evidence>
<dbReference type="InterPro" id="IPR017970">
    <property type="entry name" value="Homeobox_CS"/>
</dbReference>
<evidence type="ECO:0000256" key="11">
    <source>
        <dbReference type="RuleBase" id="RU000682"/>
    </source>
</evidence>
<gene>
    <name evidence="14" type="ORF">Z043_106414</name>
</gene>
<dbReference type="SUPFAM" id="SSF46689">
    <property type="entry name" value="Homeodomain-like"/>
    <property type="match status" value="1"/>
</dbReference>
<evidence type="ECO:0000256" key="7">
    <source>
        <dbReference type="ARBA" id="ARBA00023155"/>
    </source>
</evidence>
<dbReference type="GO" id="GO:0048704">
    <property type="term" value="P:embryonic skeletal system morphogenesis"/>
    <property type="evidence" value="ECO:0007669"/>
    <property type="project" value="TreeGrafter"/>
</dbReference>
<dbReference type="PROSITE" id="PS50071">
    <property type="entry name" value="HOMEOBOX_2"/>
    <property type="match status" value="1"/>
</dbReference>
<dbReference type="EMBL" id="JARO02001791">
    <property type="protein sequence ID" value="KPP74423.1"/>
    <property type="molecule type" value="Genomic_DNA"/>
</dbReference>
<protein>
    <submittedName>
        <fullName evidence="14">HOXC3x-like</fullName>
    </submittedName>
</protein>
<dbReference type="InterPro" id="IPR009057">
    <property type="entry name" value="Homeodomain-like_sf"/>
</dbReference>
<keyword evidence="7 10" id="KW-0371">Homeobox</keyword>
<dbReference type="PROSITE" id="PS00027">
    <property type="entry name" value="HOMEOBOX_1"/>
    <property type="match status" value="1"/>
</dbReference>
<dbReference type="Gene3D" id="1.10.10.60">
    <property type="entry name" value="Homeodomain-like"/>
    <property type="match status" value="1"/>
</dbReference>
<dbReference type="PROSITE" id="PS00032">
    <property type="entry name" value="ANTENNAPEDIA"/>
    <property type="match status" value="1"/>
</dbReference>
<dbReference type="GO" id="GO:0005634">
    <property type="term" value="C:nucleus"/>
    <property type="evidence" value="ECO:0007669"/>
    <property type="project" value="UniProtKB-SubCell"/>
</dbReference>
<evidence type="ECO:0000256" key="9">
    <source>
        <dbReference type="ARBA" id="ARBA00023242"/>
    </source>
</evidence>
<sequence>MTGLDLKPLEPGAVAIRALSHVISRRTRKKRNSPLRPVNMQEALCFANAEPFGGHACQKSDLDFQELLLTSADNQWLKCHLQEEDKWHTDSKYNAVCGGLSTNELREVPFCPPPLSPCPDVRRTSAHINPFWAALDPRDRAVKAADSSRSSSYFQHHHIFPWMKETRRNSKQTVGTGFTVSGESINSDHETCPSGISSGSMGSKRARTAFTDSQLVELEKEFHFTRYVCRPRRLEIASLLRLSDRQVKIWFQNRRMKFKKDSRWRPLADPHPEALFVGPTTRFQPAEHSDSSASRVLLVAPIPPSFNGRQGVERARTARSDPFASSLCTSCKSYTAILPIVR</sequence>
<evidence type="ECO:0000256" key="3">
    <source>
        <dbReference type="ARBA" id="ARBA00009107"/>
    </source>
</evidence>
<dbReference type="PRINTS" id="PR00024">
    <property type="entry name" value="HOMEOBOX"/>
</dbReference>
<evidence type="ECO:0000256" key="1">
    <source>
        <dbReference type="ARBA" id="ARBA00003263"/>
    </source>
</evidence>
<feature type="DNA-binding region" description="Homeobox" evidence="10">
    <location>
        <begin position="203"/>
        <end position="262"/>
    </location>
</feature>
<comment type="similarity">
    <text evidence="3">Belongs to the Antp homeobox family.</text>
</comment>
<comment type="function">
    <text evidence="1">Sequence-specific transcription factor which is part of a developmental regulatory system that provides cells with specific positional identities on the anterior-posterior axis.</text>
</comment>
<dbReference type="PANTHER" id="PTHR45664">
    <property type="entry name" value="PROTEIN ZERKNUELLT 1-RELATED"/>
    <property type="match status" value="1"/>
</dbReference>
<dbReference type="AlphaFoldDB" id="A0A0P7V0F1"/>
<evidence type="ECO:0000256" key="8">
    <source>
        <dbReference type="ARBA" id="ARBA00023163"/>
    </source>
</evidence>
<keyword evidence="9 10" id="KW-0539">Nucleus</keyword>